<keyword evidence="3" id="KW-1185">Reference proteome</keyword>
<sequence length="147" mass="16291">MQHPLKGTSNTVHRPYTVQLPESPTPRPTSLREPGTQLASPRTPLSHLAAVRYHRLARIASTTTGTKFTNNSTGLQATPKPGLACHLYSPLPPVFALWYCTHLGKLSHRPNPDRPDTRPKPSPRMRQQAKTSLDYLIRPAQALSTES</sequence>
<protein>
    <submittedName>
        <fullName evidence="2">Uncharacterized protein</fullName>
    </submittedName>
</protein>
<evidence type="ECO:0000313" key="3">
    <source>
        <dbReference type="Proteomes" id="UP000070121"/>
    </source>
</evidence>
<dbReference type="EMBL" id="JFFI01000247">
    <property type="protein sequence ID" value="KXH68685.1"/>
    <property type="molecule type" value="Genomic_DNA"/>
</dbReference>
<name>A0A135V7U3_9PEZI</name>
<organism evidence="2 3">
    <name type="scientific">Colletotrichum salicis</name>
    <dbReference type="NCBI Taxonomy" id="1209931"/>
    <lineage>
        <taxon>Eukaryota</taxon>
        <taxon>Fungi</taxon>
        <taxon>Dikarya</taxon>
        <taxon>Ascomycota</taxon>
        <taxon>Pezizomycotina</taxon>
        <taxon>Sordariomycetes</taxon>
        <taxon>Hypocreomycetidae</taxon>
        <taxon>Glomerellales</taxon>
        <taxon>Glomerellaceae</taxon>
        <taxon>Colletotrichum</taxon>
        <taxon>Colletotrichum acutatum species complex</taxon>
    </lineage>
</organism>
<comment type="caution">
    <text evidence="2">The sequence shown here is derived from an EMBL/GenBank/DDBJ whole genome shotgun (WGS) entry which is preliminary data.</text>
</comment>
<dbReference type="AlphaFoldDB" id="A0A135V7U3"/>
<gene>
    <name evidence="2" type="ORF">CSAL01_08573</name>
</gene>
<evidence type="ECO:0000256" key="1">
    <source>
        <dbReference type="SAM" id="MobiDB-lite"/>
    </source>
</evidence>
<dbReference type="Proteomes" id="UP000070121">
    <property type="component" value="Unassembled WGS sequence"/>
</dbReference>
<accession>A0A135V7U3</accession>
<feature type="region of interest" description="Disordered" evidence="1">
    <location>
        <begin position="1"/>
        <end position="42"/>
    </location>
</feature>
<feature type="compositionally biased region" description="Basic and acidic residues" evidence="1">
    <location>
        <begin position="110"/>
        <end position="119"/>
    </location>
</feature>
<feature type="region of interest" description="Disordered" evidence="1">
    <location>
        <begin position="105"/>
        <end position="147"/>
    </location>
</feature>
<reference evidence="2 3" key="1">
    <citation type="submission" date="2014-02" db="EMBL/GenBank/DDBJ databases">
        <title>The genome sequence of Colletotrichum salicis CBS 607.94.</title>
        <authorList>
            <person name="Baroncelli R."/>
            <person name="Thon M.R."/>
        </authorList>
    </citation>
    <scope>NUCLEOTIDE SEQUENCE [LARGE SCALE GENOMIC DNA]</scope>
    <source>
        <strain evidence="2 3">CBS 607.94</strain>
    </source>
</reference>
<evidence type="ECO:0000313" key="2">
    <source>
        <dbReference type="EMBL" id="KXH68685.1"/>
    </source>
</evidence>
<proteinExistence type="predicted"/>